<dbReference type="Gene3D" id="3.40.30.10">
    <property type="entry name" value="Glutaredoxin"/>
    <property type="match status" value="1"/>
</dbReference>
<dbReference type="Proteomes" id="UP000594342">
    <property type="component" value="Unassembled WGS sequence"/>
</dbReference>
<reference evidence="4 5" key="1">
    <citation type="submission" date="2018-10" db="EMBL/GenBank/DDBJ databases">
        <authorList>
            <consortium name="IHU Genomes"/>
        </authorList>
    </citation>
    <scope>NUCLEOTIDE SEQUENCE [LARGE SCALE GENOMIC DNA]</scope>
    <source>
        <strain evidence="4 5">A1</strain>
    </source>
</reference>
<name>A0A5K0U831_9VIRU</name>
<evidence type="ECO:0000313" key="4">
    <source>
        <dbReference type="EMBL" id="VBB18239.1"/>
    </source>
</evidence>
<keyword evidence="5" id="KW-1185">Reference proteome</keyword>
<feature type="compositionally biased region" description="Polar residues" evidence="1">
    <location>
        <begin position="143"/>
        <end position="162"/>
    </location>
</feature>
<feature type="transmembrane region" description="Helical" evidence="2">
    <location>
        <begin position="20"/>
        <end position="42"/>
    </location>
</feature>
<keyword evidence="2" id="KW-0812">Transmembrane</keyword>
<evidence type="ECO:0000259" key="3">
    <source>
        <dbReference type="PROSITE" id="PS51352"/>
    </source>
</evidence>
<dbReference type="InterPro" id="IPR013766">
    <property type="entry name" value="Thioredoxin_domain"/>
</dbReference>
<feature type="region of interest" description="Disordered" evidence="1">
    <location>
        <begin position="56"/>
        <end position="87"/>
    </location>
</feature>
<keyword evidence="2" id="KW-1133">Transmembrane helix</keyword>
<feature type="domain" description="Thioredoxin" evidence="3">
    <location>
        <begin position="125"/>
        <end position="292"/>
    </location>
</feature>
<feature type="compositionally biased region" description="Polar residues" evidence="1">
    <location>
        <begin position="56"/>
        <end position="75"/>
    </location>
</feature>
<dbReference type="InterPro" id="IPR036249">
    <property type="entry name" value="Thioredoxin-like_sf"/>
</dbReference>
<evidence type="ECO:0000313" key="5">
    <source>
        <dbReference type="Proteomes" id="UP000594342"/>
    </source>
</evidence>
<dbReference type="GO" id="GO:0016853">
    <property type="term" value="F:isomerase activity"/>
    <property type="evidence" value="ECO:0007669"/>
    <property type="project" value="UniProtKB-KW"/>
</dbReference>
<organism evidence="4 5">
    <name type="scientific">Yasminevirus sp. GU-2018</name>
    <dbReference type="NCBI Taxonomy" id="2420051"/>
    <lineage>
        <taxon>Viruses</taxon>
        <taxon>Varidnaviria</taxon>
        <taxon>Bamfordvirae</taxon>
        <taxon>Nucleocytoviricota</taxon>
        <taxon>Megaviricetes</taxon>
        <taxon>Imitervirales</taxon>
        <taxon>Mimiviridae</taxon>
        <taxon>Klosneuvirinae</taxon>
        <taxon>Yasminevirus</taxon>
        <taxon>Yasminevirus saudimassiliense</taxon>
    </lineage>
</organism>
<feature type="compositionally biased region" description="Low complexity" evidence="1">
    <location>
        <begin position="163"/>
        <end position="184"/>
    </location>
</feature>
<protein>
    <submittedName>
        <fullName evidence="4">Protein disulfide-isomerase</fullName>
    </submittedName>
</protein>
<dbReference type="Pfam" id="PF00085">
    <property type="entry name" value="Thioredoxin"/>
    <property type="match status" value="1"/>
</dbReference>
<evidence type="ECO:0000256" key="2">
    <source>
        <dbReference type="SAM" id="Phobius"/>
    </source>
</evidence>
<feature type="compositionally biased region" description="Low complexity" evidence="1">
    <location>
        <begin position="123"/>
        <end position="142"/>
    </location>
</feature>
<dbReference type="SUPFAM" id="SSF52833">
    <property type="entry name" value="Thioredoxin-like"/>
    <property type="match status" value="1"/>
</dbReference>
<proteinExistence type="predicted"/>
<feature type="region of interest" description="Disordered" evidence="1">
    <location>
        <begin position="123"/>
        <end position="195"/>
    </location>
</feature>
<comment type="caution">
    <text evidence="4">The sequence shown here is derived from an EMBL/GenBank/DDBJ whole genome shotgun (WGS) entry which is preliminary data.</text>
</comment>
<gene>
    <name evidence="4" type="ORF">YASMINEVIRUS_702</name>
</gene>
<evidence type="ECO:0000256" key="1">
    <source>
        <dbReference type="SAM" id="MobiDB-lite"/>
    </source>
</evidence>
<keyword evidence="4" id="KW-0413">Isomerase</keyword>
<sequence>MDDIRTTSTGGLTSEKGSWGATTTIILLLLGVIVAVMSYNYWMMYRLQKNNLTNEPFDSNQGASDLSSGASNESPDNTEEKTCVNGSDGVVCPTVRSVLEQVSHYEEGSVSEKLKQHIVDQNTSVQVQNQQPSVQTTQRQGQVPTRTPVQNQNPNISQRQAPVSNTVTTTNTVTAQQTASQKTQKTSERPKSETPESGVFKVIFYHASWCGHCKAIMNRNRPDEKSQYEKLNDIFSDDDTVVILDFQHGRDEEASRVQSFPTIMFVTESGAEEYRGNRDAVSIAKAVIDKKN</sequence>
<feature type="compositionally biased region" description="Basic and acidic residues" evidence="1">
    <location>
        <begin position="185"/>
        <end position="194"/>
    </location>
</feature>
<keyword evidence="2" id="KW-0472">Membrane</keyword>
<dbReference type="EMBL" id="UPSH01000001">
    <property type="protein sequence ID" value="VBB18239.1"/>
    <property type="molecule type" value="Genomic_DNA"/>
</dbReference>
<dbReference type="PROSITE" id="PS51352">
    <property type="entry name" value="THIOREDOXIN_2"/>
    <property type="match status" value="1"/>
</dbReference>
<accession>A0A5K0U831</accession>